<gene>
    <name evidence="3" type="ORF">DFP72DRAFT_851109</name>
</gene>
<protein>
    <submittedName>
        <fullName evidence="3">Uncharacterized protein</fullName>
    </submittedName>
</protein>
<feature type="coiled-coil region" evidence="1">
    <location>
        <begin position="117"/>
        <end position="147"/>
    </location>
</feature>
<accession>A0A8H6M0Q9</accession>
<dbReference type="EMBL" id="JACGCI010000052">
    <property type="protein sequence ID" value="KAF6751173.1"/>
    <property type="molecule type" value="Genomic_DNA"/>
</dbReference>
<reference evidence="3 4" key="1">
    <citation type="submission" date="2020-07" db="EMBL/GenBank/DDBJ databases">
        <title>Comparative genomics of pyrophilous fungi reveals a link between fire events and developmental genes.</title>
        <authorList>
            <consortium name="DOE Joint Genome Institute"/>
            <person name="Steindorff A.S."/>
            <person name="Carver A."/>
            <person name="Calhoun S."/>
            <person name="Stillman K."/>
            <person name="Liu H."/>
            <person name="Lipzen A."/>
            <person name="Pangilinan J."/>
            <person name="Labutti K."/>
            <person name="Bruns T.D."/>
            <person name="Grigoriev I.V."/>
        </authorList>
    </citation>
    <scope>NUCLEOTIDE SEQUENCE [LARGE SCALE GENOMIC DNA]</scope>
    <source>
        <strain evidence="3 4">CBS 144469</strain>
    </source>
</reference>
<feature type="compositionally biased region" description="Basic and acidic residues" evidence="2">
    <location>
        <begin position="1"/>
        <end position="15"/>
    </location>
</feature>
<feature type="compositionally biased region" description="Acidic residues" evidence="2">
    <location>
        <begin position="16"/>
        <end position="26"/>
    </location>
</feature>
<dbReference type="Proteomes" id="UP000521943">
    <property type="component" value="Unassembled WGS sequence"/>
</dbReference>
<comment type="caution">
    <text evidence="3">The sequence shown here is derived from an EMBL/GenBank/DDBJ whole genome shotgun (WGS) entry which is preliminary data.</text>
</comment>
<dbReference type="AlphaFoldDB" id="A0A8H6M0Q9"/>
<organism evidence="3 4">
    <name type="scientific">Ephemerocybe angulata</name>
    <dbReference type="NCBI Taxonomy" id="980116"/>
    <lineage>
        <taxon>Eukaryota</taxon>
        <taxon>Fungi</taxon>
        <taxon>Dikarya</taxon>
        <taxon>Basidiomycota</taxon>
        <taxon>Agaricomycotina</taxon>
        <taxon>Agaricomycetes</taxon>
        <taxon>Agaricomycetidae</taxon>
        <taxon>Agaricales</taxon>
        <taxon>Agaricineae</taxon>
        <taxon>Psathyrellaceae</taxon>
        <taxon>Ephemerocybe</taxon>
    </lineage>
</organism>
<keyword evidence="1" id="KW-0175">Coiled coil</keyword>
<name>A0A8H6M0Q9_9AGAR</name>
<evidence type="ECO:0000313" key="4">
    <source>
        <dbReference type="Proteomes" id="UP000521943"/>
    </source>
</evidence>
<evidence type="ECO:0000256" key="1">
    <source>
        <dbReference type="SAM" id="Coils"/>
    </source>
</evidence>
<proteinExistence type="predicted"/>
<evidence type="ECO:0000313" key="3">
    <source>
        <dbReference type="EMBL" id="KAF6751173.1"/>
    </source>
</evidence>
<sequence length="153" mass="17853">MESERDKELDRRDEHDECDDHDQLDQLDEPTARWLSDIFTRAESIALRTDCWLYIVMQESTSPDPPFHYTSPRLRRDVPDFLERTHKKVETTMAAATIVARLPPESQTQADILAYGIHQLKRAKRKTEDVERELESAQEEIAVLKAELAAQKY</sequence>
<keyword evidence="4" id="KW-1185">Reference proteome</keyword>
<evidence type="ECO:0000256" key="2">
    <source>
        <dbReference type="SAM" id="MobiDB-lite"/>
    </source>
</evidence>
<feature type="region of interest" description="Disordered" evidence="2">
    <location>
        <begin position="1"/>
        <end position="26"/>
    </location>
</feature>